<feature type="compositionally biased region" description="Basic and acidic residues" evidence="1">
    <location>
        <begin position="478"/>
        <end position="495"/>
    </location>
</feature>
<feature type="compositionally biased region" description="Basic and acidic residues" evidence="1">
    <location>
        <begin position="614"/>
        <end position="625"/>
    </location>
</feature>
<proteinExistence type="predicted"/>
<protein>
    <submittedName>
        <fullName evidence="2">Axoneme-associated protein</fullName>
    </submittedName>
</protein>
<comment type="caution">
    <text evidence="2">The sequence shown here is derived from an EMBL/GenBank/DDBJ whole genome shotgun (WGS) entry which is preliminary data.</text>
</comment>
<feature type="region of interest" description="Disordered" evidence="1">
    <location>
        <begin position="319"/>
        <end position="650"/>
    </location>
</feature>
<keyword evidence="3" id="KW-1185">Reference proteome</keyword>
<feature type="non-terminal residue" evidence="2">
    <location>
        <position position="1"/>
    </location>
</feature>
<organism evidence="2 3">
    <name type="scientific">Ophiophagus hannah</name>
    <name type="common">King cobra</name>
    <name type="synonym">Naja hannah</name>
    <dbReference type="NCBI Taxonomy" id="8665"/>
    <lineage>
        <taxon>Eukaryota</taxon>
        <taxon>Metazoa</taxon>
        <taxon>Chordata</taxon>
        <taxon>Craniata</taxon>
        <taxon>Vertebrata</taxon>
        <taxon>Euteleostomi</taxon>
        <taxon>Lepidosauria</taxon>
        <taxon>Squamata</taxon>
        <taxon>Bifurcata</taxon>
        <taxon>Unidentata</taxon>
        <taxon>Episquamata</taxon>
        <taxon>Toxicofera</taxon>
        <taxon>Serpentes</taxon>
        <taxon>Colubroidea</taxon>
        <taxon>Elapidae</taxon>
        <taxon>Elapinae</taxon>
        <taxon>Ophiophagus</taxon>
    </lineage>
</organism>
<evidence type="ECO:0000313" key="2">
    <source>
        <dbReference type="EMBL" id="ETE59324.1"/>
    </source>
</evidence>
<feature type="compositionally biased region" description="Basic and acidic residues" evidence="1">
    <location>
        <begin position="571"/>
        <end position="580"/>
    </location>
</feature>
<feature type="compositionally biased region" description="Basic residues" evidence="1">
    <location>
        <begin position="602"/>
        <end position="613"/>
    </location>
</feature>
<reference evidence="2 3" key="1">
    <citation type="journal article" date="2013" name="Proc. Natl. Acad. Sci. U.S.A.">
        <title>The king cobra genome reveals dynamic gene evolution and adaptation in the snake venom system.</title>
        <authorList>
            <person name="Vonk F.J."/>
            <person name="Casewell N.R."/>
            <person name="Henkel C.V."/>
            <person name="Heimberg A.M."/>
            <person name="Jansen H.J."/>
            <person name="McCleary R.J."/>
            <person name="Kerkkamp H.M."/>
            <person name="Vos R.A."/>
            <person name="Guerreiro I."/>
            <person name="Calvete J.J."/>
            <person name="Wuster W."/>
            <person name="Woods A.E."/>
            <person name="Logan J.M."/>
            <person name="Harrison R.A."/>
            <person name="Castoe T.A."/>
            <person name="de Koning A.P."/>
            <person name="Pollock D.D."/>
            <person name="Yandell M."/>
            <person name="Calderon D."/>
            <person name="Renjifo C."/>
            <person name="Currier R.B."/>
            <person name="Salgado D."/>
            <person name="Pla D."/>
            <person name="Sanz L."/>
            <person name="Hyder A.S."/>
            <person name="Ribeiro J.M."/>
            <person name="Arntzen J.W."/>
            <person name="van den Thillart G.E."/>
            <person name="Boetzer M."/>
            <person name="Pirovano W."/>
            <person name="Dirks R.P."/>
            <person name="Spaink H.P."/>
            <person name="Duboule D."/>
            <person name="McGlinn E."/>
            <person name="Kini R.M."/>
            <person name="Richardson M.K."/>
        </authorList>
    </citation>
    <scope>NUCLEOTIDE SEQUENCE</scope>
    <source>
        <tissue evidence="2">Blood</tissue>
    </source>
</reference>
<feature type="compositionally biased region" description="Basic and acidic residues" evidence="1">
    <location>
        <begin position="587"/>
        <end position="601"/>
    </location>
</feature>
<evidence type="ECO:0000256" key="1">
    <source>
        <dbReference type="SAM" id="MobiDB-lite"/>
    </source>
</evidence>
<accession>V8NAL8</accession>
<name>V8NAL8_OPHHA</name>
<feature type="compositionally biased region" description="Basic residues" evidence="1">
    <location>
        <begin position="392"/>
        <end position="402"/>
    </location>
</feature>
<dbReference type="Proteomes" id="UP000018936">
    <property type="component" value="Unassembled WGS sequence"/>
</dbReference>
<feature type="compositionally biased region" description="Basic residues" evidence="1">
    <location>
        <begin position="525"/>
        <end position="547"/>
    </location>
</feature>
<feature type="compositionally biased region" description="Basic residues" evidence="1">
    <location>
        <begin position="413"/>
        <end position="477"/>
    </location>
</feature>
<dbReference type="AlphaFoldDB" id="V8NAL8"/>
<feature type="compositionally biased region" description="Basic residues" evidence="1">
    <location>
        <begin position="555"/>
        <end position="570"/>
    </location>
</feature>
<gene>
    <name evidence="2" type="primary">mst101(2)</name>
    <name evidence="2" type="ORF">L345_14953</name>
</gene>
<feature type="compositionally biased region" description="Basic and acidic residues" evidence="1">
    <location>
        <begin position="350"/>
        <end position="363"/>
    </location>
</feature>
<feature type="compositionally biased region" description="Basic and acidic residues" evidence="1">
    <location>
        <begin position="633"/>
        <end position="650"/>
    </location>
</feature>
<sequence length="650" mass="76315">MVASELLPHSSNPGLSKNGSGLLYLQDASFACKIYQLRHSVMGNLLQEKNWDLWGAPWPSRGDASSSRVLETNQPNIQCACKTTSPKIPWEQTSRLIFQTALCFDRFSQLRPLQHPSPAGHAVSFCDLLDKRNQQGSQIHPTAVLTNLTIAVIHLTTGARQVVKGGKTHWAAVSLSDGKFGHNCGCKWRTTCISPVWTIVEVQWLREIRKWKETLSSSPALGKKEAVSSSPALRMKLTWVTLDHSLFQPNPPCRVVVQKLEGRNILCACCLEEDLACGSLNNCGKKAVQGGKTHLTTALFSDGHLELNCGPNSRTPHLSSPLAAFGLKSGSRSPKVETPPPRLQVQPRKQQREWAESGMDGRERKKRKRKEGRKRERERERKEGKEGERKGRKEGRKKNKMKGSKERKERKEGRKKRKKEGRKERKRRKEGKKEKRRKEKGKKKRRKKRKKRKEKRKGERKKRKKKEGRKERKRKKEGRKEKEGKKRKERKEGRKERKIRKGRKEEKKERKKRQGGEGGRERKEERKRKERKKKERKKERKRKRKKERKAERKRKEGKKKKERKRKKKKEAKKERKEKKEEKKKRKEGKEKKGERKKEKEKGRKKRKRKRRKEGKKEKEGKEGRKERKKKKERKEGRKEKKKEKAGLRGR</sequence>
<feature type="compositionally biased region" description="Basic and acidic residues" evidence="1">
    <location>
        <begin position="503"/>
        <end position="524"/>
    </location>
</feature>
<feature type="compositionally biased region" description="Basic and acidic residues" evidence="1">
    <location>
        <begin position="403"/>
        <end position="412"/>
    </location>
</feature>
<dbReference type="EMBL" id="AZIM01005678">
    <property type="protein sequence ID" value="ETE59324.1"/>
    <property type="molecule type" value="Genomic_DNA"/>
</dbReference>
<evidence type="ECO:0000313" key="3">
    <source>
        <dbReference type="Proteomes" id="UP000018936"/>
    </source>
</evidence>
<feature type="compositionally biased region" description="Basic and acidic residues" evidence="1">
    <location>
        <begin position="373"/>
        <end position="391"/>
    </location>
</feature>